<keyword evidence="1" id="KW-0862">Zinc</keyword>
<reference evidence="4" key="1">
    <citation type="submission" date="2023-10" db="EMBL/GenBank/DDBJ databases">
        <authorList>
            <person name="Chen Y."/>
            <person name="Shah S."/>
            <person name="Dougan E. K."/>
            <person name="Thang M."/>
            <person name="Chan C."/>
        </authorList>
    </citation>
    <scope>NUCLEOTIDE SEQUENCE [LARGE SCALE GENOMIC DNA]</scope>
</reference>
<sequence>MPPVPGHFCRAFQAGLCQRGGDCPLMHQLPAGDSSTTADASYRPSASSGLSDAGQLEGQDSQDNESSWSWSWTSSGASSESRSWADLSEELWGTAPATAARANGTWPSQPPGAGGKPSGWAPSAPSAAARPVPPGPDDGFPSFSDRNPNIPEFIPSEAASLGGAASAQPRVPKSKSAARRKQRMVMEKWVVMKAKNGATAAEMVEAACIALSRPQAQTSHEPRTESASPPRPLVPPTSPRKQRRSREDGNDSDDSGDDRGERAFVNTKVSL</sequence>
<evidence type="ECO:0000313" key="5">
    <source>
        <dbReference type="Proteomes" id="UP001189429"/>
    </source>
</evidence>
<feature type="compositionally biased region" description="Low complexity" evidence="2">
    <location>
        <begin position="66"/>
        <end position="84"/>
    </location>
</feature>
<evidence type="ECO:0000256" key="1">
    <source>
        <dbReference type="PROSITE-ProRule" id="PRU00723"/>
    </source>
</evidence>
<feature type="compositionally biased region" description="Basic residues" evidence="2">
    <location>
        <begin position="172"/>
        <end position="183"/>
    </location>
</feature>
<name>A0ABN9UNZ2_9DINO</name>
<feature type="compositionally biased region" description="Low complexity" evidence="2">
    <location>
        <begin position="158"/>
        <end position="167"/>
    </location>
</feature>
<evidence type="ECO:0000256" key="2">
    <source>
        <dbReference type="SAM" id="MobiDB-lite"/>
    </source>
</evidence>
<keyword evidence="5" id="KW-1185">Reference proteome</keyword>
<comment type="caution">
    <text evidence="4">The sequence shown here is derived from an EMBL/GenBank/DDBJ whole genome shotgun (WGS) entry which is preliminary data.</text>
</comment>
<feature type="compositionally biased region" description="Pro residues" evidence="2">
    <location>
        <begin position="229"/>
        <end position="238"/>
    </location>
</feature>
<keyword evidence="1" id="KW-0479">Metal-binding</keyword>
<keyword evidence="1" id="KW-0863">Zinc-finger</keyword>
<feature type="compositionally biased region" description="Low complexity" evidence="2">
    <location>
        <begin position="118"/>
        <end position="130"/>
    </location>
</feature>
<proteinExistence type="predicted"/>
<feature type="domain" description="C3H1-type" evidence="3">
    <location>
        <begin position="8"/>
        <end position="30"/>
    </location>
</feature>
<protein>
    <recommendedName>
        <fullName evidence="3">C3H1-type domain-containing protein</fullName>
    </recommendedName>
</protein>
<dbReference type="PROSITE" id="PS50103">
    <property type="entry name" value="ZF_C3H1"/>
    <property type="match status" value="1"/>
</dbReference>
<feature type="region of interest" description="Disordered" evidence="2">
    <location>
        <begin position="28"/>
        <end position="185"/>
    </location>
</feature>
<gene>
    <name evidence="4" type="ORF">PCOR1329_LOCUS50263</name>
</gene>
<dbReference type="Proteomes" id="UP001189429">
    <property type="component" value="Unassembled WGS sequence"/>
</dbReference>
<feature type="zinc finger region" description="C3H1-type" evidence="1">
    <location>
        <begin position="8"/>
        <end position="30"/>
    </location>
</feature>
<organism evidence="4 5">
    <name type="scientific">Prorocentrum cordatum</name>
    <dbReference type="NCBI Taxonomy" id="2364126"/>
    <lineage>
        <taxon>Eukaryota</taxon>
        <taxon>Sar</taxon>
        <taxon>Alveolata</taxon>
        <taxon>Dinophyceae</taxon>
        <taxon>Prorocentrales</taxon>
        <taxon>Prorocentraceae</taxon>
        <taxon>Prorocentrum</taxon>
    </lineage>
</organism>
<dbReference type="EMBL" id="CAUYUJ010016082">
    <property type="protein sequence ID" value="CAK0861650.1"/>
    <property type="molecule type" value="Genomic_DNA"/>
</dbReference>
<feature type="compositionally biased region" description="Polar residues" evidence="2">
    <location>
        <begin position="33"/>
        <end position="50"/>
    </location>
</feature>
<feature type="region of interest" description="Disordered" evidence="2">
    <location>
        <begin position="213"/>
        <end position="271"/>
    </location>
</feature>
<accession>A0ABN9UNZ2</accession>
<evidence type="ECO:0000259" key="3">
    <source>
        <dbReference type="PROSITE" id="PS50103"/>
    </source>
</evidence>
<dbReference type="InterPro" id="IPR000571">
    <property type="entry name" value="Znf_CCCH"/>
</dbReference>
<evidence type="ECO:0000313" key="4">
    <source>
        <dbReference type="EMBL" id="CAK0861650.1"/>
    </source>
</evidence>